<dbReference type="Pfam" id="PF00651">
    <property type="entry name" value="BTB"/>
    <property type="match status" value="1"/>
</dbReference>
<sequence>MLSISSSEKHSPPEYSRPVRLRHETYYLRDGNLVICVDNILFNVHRYFFVQHSPLFAELLSLSYKEGYVNMGDSEEAPLHLTEVSMEEFLDLLSIFYPPSLFHAPTRTVESWRRLLSLSKRLQFADIFDAAVAALDCSDMDSIQRLQLARQYNIREWRFRGFLDLSLRRRPLTVAEGKTLGGADTVRACLARESVHAHLKGRLKAFSWRCTSTSFICHCEGNMLRVLKEVILLPVDPTTPSTTVLQDLKAGATSARVDRMGDKIYGICRYCAETFDEQVAHTLDMVVIHALVRKALEMNE</sequence>
<name>A0A067MTP4_BOTB1</name>
<keyword evidence="3" id="KW-1185">Reference proteome</keyword>
<dbReference type="STRING" id="930990.A0A067MTP4"/>
<dbReference type="AlphaFoldDB" id="A0A067MTP4"/>
<dbReference type="HOGENOM" id="CLU_047592_0_2_1"/>
<dbReference type="InterPro" id="IPR011333">
    <property type="entry name" value="SKP1/BTB/POZ_sf"/>
</dbReference>
<organism evidence="2 3">
    <name type="scientific">Botryobasidium botryosum (strain FD-172 SS1)</name>
    <dbReference type="NCBI Taxonomy" id="930990"/>
    <lineage>
        <taxon>Eukaryota</taxon>
        <taxon>Fungi</taxon>
        <taxon>Dikarya</taxon>
        <taxon>Basidiomycota</taxon>
        <taxon>Agaricomycotina</taxon>
        <taxon>Agaricomycetes</taxon>
        <taxon>Cantharellales</taxon>
        <taxon>Botryobasidiaceae</taxon>
        <taxon>Botryobasidium</taxon>
    </lineage>
</organism>
<dbReference type="Gene3D" id="3.30.710.10">
    <property type="entry name" value="Potassium Channel Kv1.1, Chain A"/>
    <property type="match status" value="1"/>
</dbReference>
<dbReference type="PROSITE" id="PS50097">
    <property type="entry name" value="BTB"/>
    <property type="match status" value="1"/>
</dbReference>
<dbReference type="InterPro" id="IPR000210">
    <property type="entry name" value="BTB/POZ_dom"/>
</dbReference>
<dbReference type="OrthoDB" id="2593747at2759"/>
<dbReference type="EMBL" id="KL198020">
    <property type="protein sequence ID" value="KDQ18964.1"/>
    <property type="molecule type" value="Genomic_DNA"/>
</dbReference>
<feature type="domain" description="BTB" evidence="1">
    <location>
        <begin position="31"/>
        <end position="97"/>
    </location>
</feature>
<reference evidence="3" key="1">
    <citation type="journal article" date="2014" name="Proc. Natl. Acad. Sci. U.S.A.">
        <title>Extensive sampling of basidiomycete genomes demonstrates inadequacy of the white-rot/brown-rot paradigm for wood decay fungi.</title>
        <authorList>
            <person name="Riley R."/>
            <person name="Salamov A.A."/>
            <person name="Brown D.W."/>
            <person name="Nagy L.G."/>
            <person name="Floudas D."/>
            <person name="Held B.W."/>
            <person name="Levasseur A."/>
            <person name="Lombard V."/>
            <person name="Morin E."/>
            <person name="Otillar R."/>
            <person name="Lindquist E.A."/>
            <person name="Sun H."/>
            <person name="LaButti K.M."/>
            <person name="Schmutz J."/>
            <person name="Jabbour D."/>
            <person name="Luo H."/>
            <person name="Baker S.E."/>
            <person name="Pisabarro A.G."/>
            <person name="Walton J.D."/>
            <person name="Blanchette R.A."/>
            <person name="Henrissat B."/>
            <person name="Martin F."/>
            <person name="Cullen D."/>
            <person name="Hibbett D.S."/>
            <person name="Grigoriev I.V."/>
        </authorList>
    </citation>
    <scope>NUCLEOTIDE SEQUENCE [LARGE SCALE GENOMIC DNA]</scope>
    <source>
        <strain evidence="3">FD-172 SS1</strain>
    </source>
</reference>
<proteinExistence type="predicted"/>
<dbReference type="SUPFAM" id="SSF54695">
    <property type="entry name" value="POZ domain"/>
    <property type="match status" value="1"/>
</dbReference>
<dbReference type="PANTHER" id="PTHR22744:SF17">
    <property type="entry name" value="BTB DOMAIN-CONTAINING PROTEIN"/>
    <property type="match status" value="1"/>
</dbReference>
<evidence type="ECO:0000313" key="3">
    <source>
        <dbReference type="Proteomes" id="UP000027195"/>
    </source>
</evidence>
<gene>
    <name evidence="2" type="ORF">BOTBODRAFT_184771</name>
</gene>
<dbReference type="CDD" id="cd18186">
    <property type="entry name" value="BTB_POZ_ZBTB_KLHL-like"/>
    <property type="match status" value="1"/>
</dbReference>
<dbReference type="InParanoid" id="A0A067MTP4"/>
<protein>
    <recommendedName>
        <fullName evidence="1">BTB domain-containing protein</fullName>
    </recommendedName>
</protein>
<accession>A0A067MTP4</accession>
<dbReference type="PANTHER" id="PTHR22744">
    <property type="entry name" value="HELIX LOOP HELIX PROTEIN 21-RELATED"/>
    <property type="match status" value="1"/>
</dbReference>
<evidence type="ECO:0000259" key="1">
    <source>
        <dbReference type="PROSITE" id="PS50097"/>
    </source>
</evidence>
<evidence type="ECO:0000313" key="2">
    <source>
        <dbReference type="EMBL" id="KDQ18964.1"/>
    </source>
</evidence>
<dbReference type="Proteomes" id="UP000027195">
    <property type="component" value="Unassembled WGS sequence"/>
</dbReference>